<dbReference type="GO" id="GO:0005737">
    <property type="term" value="C:cytoplasm"/>
    <property type="evidence" value="ECO:0007669"/>
    <property type="project" value="UniProtKB-SubCell"/>
</dbReference>
<dbReference type="Pfam" id="PF04553">
    <property type="entry name" value="Tis11B_N"/>
    <property type="match status" value="1"/>
</dbReference>
<sequence>MCKLCPCTTLPKPARLNSIDLFPAQLKRQTPFSRGFRKASEYTRIFLGPKTFTLSWNSSQKMSASVQSSIYDFDREKLPNSNSIYFHDMLEKRNVGVPFAASNTNNNRSFSYFRSNSTNHMDFNMSNRLPVGLENSTPAFMNKENKPRDRAFSETGERSQQLQELLQQKAGSQINSTRYKTELCRPFEENGSCKYGEKCQFAHGYHELRNLSRHPKYKTEPCRTFHTIGFCPYGPRCHFIHNADERRAATSNPQPRLNREIGVLGDKETTLFLTQRERPKLHHSLSFSGFSSTRGRESTLIDCPISRTPPPPTCALGFYEDALTPNSPYLNAFTFPDQDLKAFLAPLIPQTQSAFTQQAGGALFGNIQTNGCPPSPPFKMSHLPSMHPLSESPVFDSPPSPPDSLSDPEGYLSGSCCSSGTISGSESPSMDANKRLPIFSRLSISDD</sequence>
<evidence type="ECO:0000256" key="10">
    <source>
        <dbReference type="PROSITE-ProRule" id="PRU00723"/>
    </source>
</evidence>
<keyword evidence="7" id="KW-0694">RNA-binding</keyword>
<reference evidence="14 15" key="1">
    <citation type="journal article" date="2019" name="Mol. Ecol. Resour.">
        <title>Chromosome-level genome assembly of Triplophysa tibetana, a fish adapted to the harsh high-altitude environment of the Tibetan Plateau.</title>
        <authorList>
            <person name="Yang X."/>
            <person name="Liu H."/>
            <person name="Ma Z."/>
            <person name="Zou Y."/>
            <person name="Zou M."/>
            <person name="Mao Y."/>
            <person name="Li X."/>
            <person name="Wang H."/>
            <person name="Chen T."/>
            <person name="Wang W."/>
            <person name="Yang R."/>
        </authorList>
    </citation>
    <scope>NUCLEOTIDE SEQUENCE [LARGE SCALE GENOMIC DNA]</scope>
    <source>
        <strain evidence="14">TTIB1903HZAU</strain>
        <tissue evidence="14">Muscle</tissue>
    </source>
</reference>
<dbReference type="PROSITE" id="PS50103">
    <property type="entry name" value="ZF_C3H1"/>
    <property type="match status" value="2"/>
</dbReference>
<keyword evidence="6 10" id="KW-0862">Zinc</keyword>
<evidence type="ECO:0000256" key="11">
    <source>
        <dbReference type="RuleBase" id="RU369014"/>
    </source>
</evidence>
<evidence type="ECO:0000256" key="6">
    <source>
        <dbReference type="ARBA" id="ARBA00022833"/>
    </source>
</evidence>
<evidence type="ECO:0000259" key="13">
    <source>
        <dbReference type="PROSITE" id="PS50103"/>
    </source>
</evidence>
<keyword evidence="9 11" id="KW-0687">Ribonucleoprotein</keyword>
<dbReference type="PANTHER" id="PTHR12547">
    <property type="entry name" value="CCCH ZINC FINGER/TIS11-RELATED"/>
    <property type="match status" value="1"/>
</dbReference>
<feature type="compositionally biased region" description="Low complexity" evidence="12">
    <location>
        <begin position="403"/>
        <end position="429"/>
    </location>
</feature>
<evidence type="ECO:0000256" key="12">
    <source>
        <dbReference type="SAM" id="MobiDB-lite"/>
    </source>
</evidence>
<evidence type="ECO:0000256" key="8">
    <source>
        <dbReference type="ARBA" id="ARBA00023242"/>
    </source>
</evidence>
<evidence type="ECO:0000256" key="3">
    <source>
        <dbReference type="ARBA" id="ARBA00022723"/>
    </source>
</evidence>
<dbReference type="EMBL" id="SOYY01000001">
    <property type="protein sequence ID" value="KAA0725169.1"/>
    <property type="molecule type" value="Genomic_DNA"/>
</dbReference>
<dbReference type="InterPro" id="IPR045877">
    <property type="entry name" value="ZFP36-like"/>
</dbReference>
<comment type="caution">
    <text evidence="14">The sequence shown here is derived from an EMBL/GenBank/DDBJ whole genome shotgun (WGS) entry which is preliminary data.</text>
</comment>
<feature type="region of interest" description="Disordered" evidence="12">
    <location>
        <begin position="374"/>
        <end position="436"/>
    </location>
</feature>
<dbReference type="AlphaFoldDB" id="A0A5A9PYL2"/>
<organism evidence="14 15">
    <name type="scientific">Triplophysa tibetana</name>
    <dbReference type="NCBI Taxonomy" id="1572043"/>
    <lineage>
        <taxon>Eukaryota</taxon>
        <taxon>Metazoa</taxon>
        <taxon>Chordata</taxon>
        <taxon>Craniata</taxon>
        <taxon>Vertebrata</taxon>
        <taxon>Euteleostomi</taxon>
        <taxon>Actinopterygii</taxon>
        <taxon>Neopterygii</taxon>
        <taxon>Teleostei</taxon>
        <taxon>Ostariophysi</taxon>
        <taxon>Cypriniformes</taxon>
        <taxon>Nemacheilidae</taxon>
        <taxon>Triplophysa</taxon>
    </lineage>
</organism>
<dbReference type="GO" id="GO:0008270">
    <property type="term" value="F:zinc ion binding"/>
    <property type="evidence" value="ECO:0007669"/>
    <property type="project" value="UniProtKB-KW"/>
</dbReference>
<dbReference type="FunFam" id="4.10.1000.10:FF:000002">
    <property type="entry name" value="Zinc finger protein 36, C3H1 type-like 1"/>
    <property type="match status" value="1"/>
</dbReference>
<keyword evidence="5 10" id="KW-0863">Zinc-finger</keyword>
<evidence type="ECO:0000256" key="4">
    <source>
        <dbReference type="ARBA" id="ARBA00022737"/>
    </source>
</evidence>
<dbReference type="InterPro" id="IPR000571">
    <property type="entry name" value="Znf_CCCH"/>
</dbReference>
<dbReference type="FunFam" id="4.10.1000.10:FF:000001">
    <property type="entry name" value="zinc finger CCCH domain-containing protein 15-like"/>
    <property type="match status" value="1"/>
</dbReference>
<dbReference type="Gene3D" id="4.10.1000.10">
    <property type="entry name" value="Zinc finger, CCCH-type"/>
    <property type="match status" value="2"/>
</dbReference>
<proteinExistence type="predicted"/>
<feature type="domain" description="C3H1-type" evidence="13">
    <location>
        <begin position="216"/>
        <end position="244"/>
    </location>
</feature>
<evidence type="ECO:0000313" key="14">
    <source>
        <dbReference type="EMBL" id="KAA0725169.1"/>
    </source>
</evidence>
<dbReference type="OrthoDB" id="410307at2759"/>
<keyword evidence="1" id="KW-0217">Developmental protein</keyword>
<evidence type="ECO:0000256" key="5">
    <source>
        <dbReference type="ARBA" id="ARBA00022771"/>
    </source>
</evidence>
<evidence type="ECO:0000256" key="1">
    <source>
        <dbReference type="ARBA" id="ARBA00022473"/>
    </source>
</evidence>
<comment type="subcellular location">
    <subcellularLocation>
        <location evidence="11">Nucleus</location>
    </subcellularLocation>
    <subcellularLocation>
        <location evidence="11">Cytoplasm</location>
    </subcellularLocation>
</comment>
<keyword evidence="2 11" id="KW-0963">Cytoplasm</keyword>
<evidence type="ECO:0000256" key="2">
    <source>
        <dbReference type="ARBA" id="ARBA00022490"/>
    </source>
</evidence>
<dbReference type="InterPro" id="IPR036855">
    <property type="entry name" value="Znf_CCCH_sf"/>
</dbReference>
<feature type="compositionally biased region" description="Basic and acidic residues" evidence="12">
    <location>
        <begin position="143"/>
        <end position="157"/>
    </location>
</feature>
<feature type="region of interest" description="Disordered" evidence="12">
    <location>
        <begin position="135"/>
        <end position="159"/>
    </location>
</feature>
<name>A0A5A9PYL2_9TELE</name>
<dbReference type="GO" id="GO:0035925">
    <property type="term" value="F:mRNA 3'-UTR AU-rich region binding"/>
    <property type="evidence" value="ECO:0007669"/>
    <property type="project" value="UniProtKB-UniRule"/>
</dbReference>
<dbReference type="Pfam" id="PF00642">
    <property type="entry name" value="zf-CCCH"/>
    <property type="match status" value="2"/>
</dbReference>
<evidence type="ECO:0000256" key="7">
    <source>
        <dbReference type="ARBA" id="ARBA00022884"/>
    </source>
</evidence>
<evidence type="ECO:0000256" key="9">
    <source>
        <dbReference type="ARBA" id="ARBA00023274"/>
    </source>
</evidence>
<feature type="zinc finger region" description="C3H1-type" evidence="10">
    <location>
        <begin position="178"/>
        <end position="206"/>
    </location>
</feature>
<dbReference type="Proteomes" id="UP000324632">
    <property type="component" value="Chromosome 1"/>
</dbReference>
<protein>
    <recommendedName>
        <fullName evidence="11">mRNA decay activator protein ZFP36</fullName>
    </recommendedName>
    <alternativeName>
        <fullName evidence="11">Zinc finger protein 36</fullName>
    </alternativeName>
</protein>
<dbReference type="SMART" id="SM00356">
    <property type="entry name" value="ZnF_C3H1"/>
    <property type="match status" value="2"/>
</dbReference>
<dbReference type="PANTHER" id="PTHR12547:SF174">
    <property type="entry name" value="MRNA DECAY ACTIVATOR PROTEIN ZFP36L2"/>
    <property type="match status" value="1"/>
</dbReference>
<dbReference type="GO" id="GO:0061158">
    <property type="term" value="P:3'-UTR-mediated mRNA destabilization"/>
    <property type="evidence" value="ECO:0007669"/>
    <property type="project" value="UniProtKB-UniRule"/>
</dbReference>
<accession>A0A5A9PYL2</accession>
<comment type="subunit">
    <text evidence="11">Associates with the cytoplasmic CCR4-NOT deadenylase complex to trigger ARE-containing mRNA deadenylation and decay processes.</text>
</comment>
<dbReference type="SUPFAM" id="SSF90229">
    <property type="entry name" value="CCCH zinc finger"/>
    <property type="match status" value="2"/>
</dbReference>
<gene>
    <name evidence="14" type="ORF">E1301_Tti005881</name>
</gene>
<dbReference type="InterPro" id="IPR007635">
    <property type="entry name" value="Tis11B_N"/>
</dbReference>
<keyword evidence="15" id="KW-1185">Reference proteome</keyword>
<comment type="function">
    <text evidence="11">Zinc-finger RNA-binding protein that destabilizes several cytoplasmic AU-rich element (ARE)-containing mRNA transcripts by promoting their poly(A) tail removal or deadenylation, and hence provide a mechanism for attenuating protein synthesis. Acts as a 3'-untranslated region (UTR) ARE mRNA-binding adapter protein to communicate signaling events to the mRNA decay machinery. Functions by recruiting the CCR4-NOT deadenylase complex and probably other components of the cytoplasmic RNA decay machinery to the bound ARE-containing mRNAs, and hence promotes ARE-mediated mRNA deadenylation and decay processes. Binds to 3'-UTR ARE of numerous mRNAs.</text>
</comment>
<evidence type="ECO:0000313" key="15">
    <source>
        <dbReference type="Proteomes" id="UP000324632"/>
    </source>
</evidence>
<dbReference type="GO" id="GO:1900153">
    <property type="term" value="P:positive regulation of nuclear-transcribed mRNA catabolic process, deadenylation-dependent decay"/>
    <property type="evidence" value="ECO:0007669"/>
    <property type="project" value="UniProtKB-UniRule"/>
</dbReference>
<feature type="domain" description="C3H1-type" evidence="13">
    <location>
        <begin position="178"/>
        <end position="206"/>
    </location>
</feature>
<keyword evidence="3 10" id="KW-0479">Metal-binding</keyword>
<dbReference type="GO" id="GO:1990904">
    <property type="term" value="C:ribonucleoprotein complex"/>
    <property type="evidence" value="ECO:0007669"/>
    <property type="project" value="UniProtKB-KW"/>
</dbReference>
<keyword evidence="8 11" id="KW-0539">Nucleus</keyword>
<keyword evidence="4 11" id="KW-0677">Repeat</keyword>
<feature type="zinc finger region" description="C3H1-type" evidence="10">
    <location>
        <begin position="216"/>
        <end position="244"/>
    </location>
</feature>
<dbReference type="GO" id="GO:0005634">
    <property type="term" value="C:nucleus"/>
    <property type="evidence" value="ECO:0007669"/>
    <property type="project" value="UniProtKB-SubCell"/>
</dbReference>